<sequence length="80" mass="9571">MDGKLCRKRTIKIVGEEILIDIYTIDVDILESVNNGWFFINYNEKKVHKDVFKNLKKRHFDVIFENIDDNIVKINSISWK</sequence>
<protein>
    <submittedName>
        <fullName evidence="1">Uncharacterized protein</fullName>
    </submittedName>
</protein>
<name>A0A6C0AF27_9ZZZZ</name>
<proteinExistence type="predicted"/>
<evidence type="ECO:0000313" key="1">
    <source>
        <dbReference type="EMBL" id="QHS78359.1"/>
    </source>
</evidence>
<accession>A0A6C0AF27</accession>
<organism evidence="1">
    <name type="scientific">viral metagenome</name>
    <dbReference type="NCBI Taxonomy" id="1070528"/>
    <lineage>
        <taxon>unclassified sequences</taxon>
        <taxon>metagenomes</taxon>
        <taxon>organismal metagenomes</taxon>
    </lineage>
</organism>
<dbReference type="AlphaFoldDB" id="A0A6C0AF27"/>
<reference evidence="1" key="1">
    <citation type="journal article" date="2020" name="Nature">
        <title>Giant virus diversity and host interactions through global metagenomics.</title>
        <authorList>
            <person name="Schulz F."/>
            <person name="Roux S."/>
            <person name="Paez-Espino D."/>
            <person name="Jungbluth S."/>
            <person name="Walsh D.A."/>
            <person name="Denef V.J."/>
            <person name="McMahon K.D."/>
            <person name="Konstantinidis K.T."/>
            <person name="Eloe-Fadrosh E.A."/>
            <person name="Kyrpides N.C."/>
            <person name="Woyke T."/>
        </authorList>
    </citation>
    <scope>NUCLEOTIDE SEQUENCE</scope>
    <source>
        <strain evidence="1">GVMAG-S-1021933-23</strain>
    </source>
</reference>
<dbReference type="EMBL" id="MN740596">
    <property type="protein sequence ID" value="QHS78359.1"/>
    <property type="molecule type" value="Genomic_DNA"/>
</dbReference>